<name>M9RC29_9RHOB</name>
<dbReference type="AlphaFoldDB" id="M9RC29"/>
<dbReference type="HOGENOM" id="CLU_2247261_0_0_5"/>
<organism evidence="1 2">
    <name type="scientific">Octadecabacter antarcticus 307</name>
    <dbReference type="NCBI Taxonomy" id="391626"/>
    <lineage>
        <taxon>Bacteria</taxon>
        <taxon>Pseudomonadati</taxon>
        <taxon>Pseudomonadota</taxon>
        <taxon>Alphaproteobacteria</taxon>
        <taxon>Rhodobacterales</taxon>
        <taxon>Roseobacteraceae</taxon>
        <taxon>Octadecabacter</taxon>
    </lineage>
</organism>
<proteinExistence type="predicted"/>
<dbReference type="KEGG" id="oat:OAN307_c23070"/>
<sequence>MVVSVLKEIFSAAEKQLLEKLVRWGWVSVEGRMRAPVILLTGVELFADWTVEESWQKKGAPYPANVHMSVFSDLELFAMETQRIHLGIDYYSHLEQKYKAAKQT</sequence>
<evidence type="ECO:0000313" key="2">
    <source>
        <dbReference type="Proteomes" id="UP000005307"/>
    </source>
</evidence>
<accession>M9RC29</accession>
<keyword evidence="2" id="KW-1185">Reference proteome</keyword>
<gene>
    <name evidence="1" type="ORF">OAN307_c23070</name>
</gene>
<protein>
    <submittedName>
        <fullName evidence="1">Uncharacterized protein</fullName>
    </submittedName>
</protein>
<reference evidence="1 2" key="1">
    <citation type="journal article" date="2013" name="PLoS ONE">
        <title>Poles Apart: Arctic and Antarctic Octadecabacter strains Share High Genome Plasticity and a New Type of Xanthorhodopsin.</title>
        <authorList>
            <person name="Vollmers J."/>
            <person name="Voget S."/>
            <person name="Dietrich S."/>
            <person name="Gollnow K."/>
            <person name="Smits M."/>
            <person name="Meyer K."/>
            <person name="Brinkhoff T."/>
            <person name="Simon M."/>
            <person name="Daniel R."/>
        </authorList>
    </citation>
    <scope>NUCLEOTIDE SEQUENCE [LARGE SCALE GENOMIC DNA]</scope>
    <source>
        <strain evidence="1 2">307</strain>
    </source>
</reference>
<dbReference type="EMBL" id="CP003740">
    <property type="protein sequence ID" value="AGI67931.1"/>
    <property type="molecule type" value="Genomic_DNA"/>
</dbReference>
<evidence type="ECO:0000313" key="1">
    <source>
        <dbReference type="EMBL" id="AGI67931.1"/>
    </source>
</evidence>
<dbReference type="Proteomes" id="UP000005307">
    <property type="component" value="Chromosome"/>
</dbReference>